<evidence type="ECO:0000313" key="3">
    <source>
        <dbReference type="Proteomes" id="UP001497516"/>
    </source>
</evidence>
<feature type="compositionally biased region" description="Polar residues" evidence="1">
    <location>
        <begin position="1"/>
        <end position="13"/>
    </location>
</feature>
<protein>
    <submittedName>
        <fullName evidence="2">Uncharacterized protein</fullName>
    </submittedName>
</protein>
<reference evidence="2 3" key="1">
    <citation type="submission" date="2024-04" db="EMBL/GenBank/DDBJ databases">
        <authorList>
            <person name="Fracassetti M."/>
        </authorList>
    </citation>
    <scope>NUCLEOTIDE SEQUENCE [LARGE SCALE GENOMIC DNA]</scope>
</reference>
<name>A0AAV2C961_9ROSI</name>
<organism evidence="2 3">
    <name type="scientific">Linum trigynum</name>
    <dbReference type="NCBI Taxonomy" id="586398"/>
    <lineage>
        <taxon>Eukaryota</taxon>
        <taxon>Viridiplantae</taxon>
        <taxon>Streptophyta</taxon>
        <taxon>Embryophyta</taxon>
        <taxon>Tracheophyta</taxon>
        <taxon>Spermatophyta</taxon>
        <taxon>Magnoliopsida</taxon>
        <taxon>eudicotyledons</taxon>
        <taxon>Gunneridae</taxon>
        <taxon>Pentapetalae</taxon>
        <taxon>rosids</taxon>
        <taxon>fabids</taxon>
        <taxon>Malpighiales</taxon>
        <taxon>Linaceae</taxon>
        <taxon>Linum</taxon>
    </lineage>
</organism>
<dbReference type="Proteomes" id="UP001497516">
    <property type="component" value="Chromosome 1"/>
</dbReference>
<gene>
    <name evidence="2" type="ORF">LTRI10_LOCUS789</name>
</gene>
<dbReference type="EMBL" id="OZ034813">
    <property type="protein sequence ID" value="CAL1352852.1"/>
    <property type="molecule type" value="Genomic_DNA"/>
</dbReference>
<evidence type="ECO:0000313" key="2">
    <source>
        <dbReference type="EMBL" id="CAL1352852.1"/>
    </source>
</evidence>
<dbReference type="AlphaFoldDB" id="A0AAV2C961"/>
<feature type="region of interest" description="Disordered" evidence="1">
    <location>
        <begin position="1"/>
        <end position="64"/>
    </location>
</feature>
<keyword evidence="3" id="KW-1185">Reference proteome</keyword>
<feature type="region of interest" description="Disordered" evidence="1">
    <location>
        <begin position="145"/>
        <end position="178"/>
    </location>
</feature>
<sequence>MASSAVQPSNYTFPVNWPMISPRRRSFRGRSASSPSKPPPKSTFCNKLPPGRTTITGLKDDSNAGVAPAPANVVVRLRVGDFAFTVGKIAPNYPSPPRQIGTTSTVIVDKLAPNCHRDFSSPPQEIAGFELPYRKSSPTAAFFRSEIAADEERKKKQQQGEKENEKGKEKEKEEEKKRKFSLLLTEEQIEEDILAARTLAAERSFSDGNNHSNNKNRRYVRSCKRRRGFSFRVSKEEAEQDLGPVTDGKRLRRAIHNNLIPALKGFY</sequence>
<proteinExistence type="predicted"/>
<accession>A0AAV2C961</accession>
<evidence type="ECO:0000256" key="1">
    <source>
        <dbReference type="SAM" id="MobiDB-lite"/>
    </source>
</evidence>
<feature type="compositionally biased region" description="Basic and acidic residues" evidence="1">
    <location>
        <begin position="150"/>
        <end position="177"/>
    </location>
</feature>